<dbReference type="AlphaFoldDB" id="A0A517T504"/>
<keyword evidence="2" id="KW-0378">Hydrolase</keyword>
<evidence type="ECO:0000256" key="2">
    <source>
        <dbReference type="ARBA" id="ARBA00022801"/>
    </source>
</evidence>
<organism evidence="5 6">
    <name type="scientific">Calycomorphotria hydatis</name>
    <dbReference type="NCBI Taxonomy" id="2528027"/>
    <lineage>
        <taxon>Bacteria</taxon>
        <taxon>Pseudomonadati</taxon>
        <taxon>Planctomycetota</taxon>
        <taxon>Planctomycetia</taxon>
        <taxon>Planctomycetales</taxon>
        <taxon>Planctomycetaceae</taxon>
        <taxon>Calycomorphotria</taxon>
    </lineage>
</organism>
<dbReference type="InterPro" id="IPR051274">
    <property type="entry name" value="3-5_Exoribonuclease"/>
</dbReference>
<protein>
    <submittedName>
        <fullName evidence="5">Sporulation inhibitor KapD</fullName>
    </submittedName>
</protein>
<dbReference type="KEGG" id="chya:V22_06840"/>
<dbReference type="InterPro" id="IPR012337">
    <property type="entry name" value="RNaseH-like_sf"/>
</dbReference>
<dbReference type="InterPro" id="IPR013520">
    <property type="entry name" value="Ribonucl_H"/>
</dbReference>
<keyword evidence="1" id="KW-0540">Nuclease</keyword>
<dbReference type="PANTHER" id="PTHR23044">
    <property type="entry name" value="3'-5' EXONUCLEASE ERI1-RELATED"/>
    <property type="match status" value="1"/>
</dbReference>
<dbReference type="OrthoDB" id="159416at2"/>
<name>A0A517T504_9PLAN</name>
<dbReference type="GO" id="GO:0003676">
    <property type="term" value="F:nucleic acid binding"/>
    <property type="evidence" value="ECO:0007669"/>
    <property type="project" value="InterPro"/>
</dbReference>
<evidence type="ECO:0000313" key="5">
    <source>
        <dbReference type="EMBL" id="QDT63462.1"/>
    </source>
</evidence>
<gene>
    <name evidence="5" type="ORF">V22_06840</name>
</gene>
<keyword evidence="3" id="KW-0269">Exonuclease</keyword>
<dbReference type="InterPro" id="IPR036397">
    <property type="entry name" value="RNaseH_sf"/>
</dbReference>
<feature type="domain" description="Exonuclease" evidence="4">
    <location>
        <begin position="6"/>
        <end position="192"/>
    </location>
</feature>
<dbReference type="InterPro" id="IPR047201">
    <property type="entry name" value="ERI-1_3'hExo-like"/>
</dbReference>
<evidence type="ECO:0000256" key="1">
    <source>
        <dbReference type="ARBA" id="ARBA00022722"/>
    </source>
</evidence>
<dbReference type="SUPFAM" id="SSF53098">
    <property type="entry name" value="Ribonuclease H-like"/>
    <property type="match status" value="1"/>
</dbReference>
<keyword evidence="6" id="KW-1185">Reference proteome</keyword>
<accession>A0A517T504</accession>
<dbReference type="Proteomes" id="UP000319976">
    <property type="component" value="Chromosome"/>
</dbReference>
<evidence type="ECO:0000259" key="4">
    <source>
        <dbReference type="SMART" id="SM00479"/>
    </source>
</evidence>
<dbReference type="Pfam" id="PF00929">
    <property type="entry name" value="RNase_T"/>
    <property type="match status" value="1"/>
</dbReference>
<evidence type="ECO:0000256" key="3">
    <source>
        <dbReference type="ARBA" id="ARBA00022839"/>
    </source>
</evidence>
<dbReference type="SMART" id="SM00479">
    <property type="entry name" value="EXOIII"/>
    <property type="match status" value="1"/>
</dbReference>
<reference evidence="5 6" key="1">
    <citation type="submission" date="2019-02" db="EMBL/GenBank/DDBJ databases">
        <title>Deep-cultivation of Planctomycetes and their phenomic and genomic characterization uncovers novel biology.</title>
        <authorList>
            <person name="Wiegand S."/>
            <person name="Jogler M."/>
            <person name="Boedeker C."/>
            <person name="Pinto D."/>
            <person name="Vollmers J."/>
            <person name="Rivas-Marin E."/>
            <person name="Kohn T."/>
            <person name="Peeters S.H."/>
            <person name="Heuer A."/>
            <person name="Rast P."/>
            <person name="Oberbeckmann S."/>
            <person name="Bunk B."/>
            <person name="Jeske O."/>
            <person name="Meyerdierks A."/>
            <person name="Storesund J.E."/>
            <person name="Kallscheuer N."/>
            <person name="Luecker S."/>
            <person name="Lage O.M."/>
            <person name="Pohl T."/>
            <person name="Merkel B.J."/>
            <person name="Hornburger P."/>
            <person name="Mueller R.-W."/>
            <person name="Bruemmer F."/>
            <person name="Labrenz M."/>
            <person name="Spormann A.M."/>
            <person name="Op den Camp H."/>
            <person name="Overmann J."/>
            <person name="Amann R."/>
            <person name="Jetten M.S.M."/>
            <person name="Mascher T."/>
            <person name="Medema M.H."/>
            <person name="Devos D.P."/>
            <person name="Kaster A.-K."/>
            <person name="Ovreas L."/>
            <person name="Rohde M."/>
            <person name="Galperin M.Y."/>
            <person name="Jogler C."/>
        </authorList>
    </citation>
    <scope>NUCLEOTIDE SEQUENCE [LARGE SCALE GENOMIC DNA]</scope>
    <source>
        <strain evidence="5 6">V22</strain>
    </source>
</reference>
<dbReference type="RefSeq" id="WP_145259799.1">
    <property type="nucleotide sequence ID" value="NZ_CP036316.1"/>
</dbReference>
<dbReference type="CDD" id="cd06133">
    <property type="entry name" value="ERI-1_3'hExo_like"/>
    <property type="match status" value="1"/>
</dbReference>
<dbReference type="EMBL" id="CP036316">
    <property type="protein sequence ID" value="QDT63462.1"/>
    <property type="molecule type" value="Genomic_DNA"/>
</dbReference>
<dbReference type="PANTHER" id="PTHR23044:SF61">
    <property type="entry name" value="3'-5' EXORIBONUCLEASE 1-RELATED"/>
    <property type="match status" value="1"/>
</dbReference>
<dbReference type="GO" id="GO:0006259">
    <property type="term" value="P:DNA metabolic process"/>
    <property type="evidence" value="ECO:0007669"/>
    <property type="project" value="UniProtKB-ARBA"/>
</dbReference>
<sequence length="206" mass="23470">MHKYQYAVILDFESTCDDIQQLRPQEVIEFPSVLLSLETGDVVDEFEKFVRPHHHPTLTEFCRKLTSIRQCDVDDADSFPQVMQQHLNWLLEHGVSESNGLIVTCGDWDLGTMMPAQCRATVPPIAEIPLIYSRWQNIKRAFCKVLNTRKAPGMAGMLKELNLPLTGRHHRGIDDCRNISTLYQVLIERGATVEATKEVGTSVYSR</sequence>
<proteinExistence type="predicted"/>
<dbReference type="Gene3D" id="3.30.420.10">
    <property type="entry name" value="Ribonuclease H-like superfamily/Ribonuclease H"/>
    <property type="match status" value="1"/>
</dbReference>
<dbReference type="GO" id="GO:0000175">
    <property type="term" value="F:3'-5'-RNA exonuclease activity"/>
    <property type="evidence" value="ECO:0007669"/>
    <property type="project" value="InterPro"/>
</dbReference>
<evidence type="ECO:0000313" key="6">
    <source>
        <dbReference type="Proteomes" id="UP000319976"/>
    </source>
</evidence>